<organism evidence="1 2">
    <name type="scientific">Ignelater luminosus</name>
    <name type="common">Cucubano</name>
    <name type="synonym">Pyrophorus luminosus</name>
    <dbReference type="NCBI Taxonomy" id="2038154"/>
    <lineage>
        <taxon>Eukaryota</taxon>
        <taxon>Metazoa</taxon>
        <taxon>Ecdysozoa</taxon>
        <taxon>Arthropoda</taxon>
        <taxon>Hexapoda</taxon>
        <taxon>Insecta</taxon>
        <taxon>Pterygota</taxon>
        <taxon>Neoptera</taxon>
        <taxon>Endopterygota</taxon>
        <taxon>Coleoptera</taxon>
        <taxon>Polyphaga</taxon>
        <taxon>Elateriformia</taxon>
        <taxon>Elateroidea</taxon>
        <taxon>Elateridae</taxon>
        <taxon>Agrypninae</taxon>
        <taxon>Pyrophorini</taxon>
        <taxon>Ignelater</taxon>
    </lineage>
</organism>
<gene>
    <name evidence="1" type="ORF">ILUMI_25109</name>
</gene>
<reference evidence="1" key="1">
    <citation type="submission" date="2019-08" db="EMBL/GenBank/DDBJ databases">
        <title>The genome of the North American firefly Photinus pyralis.</title>
        <authorList>
            <consortium name="Photinus pyralis genome working group"/>
            <person name="Fallon T.R."/>
            <person name="Sander Lower S.E."/>
            <person name="Weng J.-K."/>
        </authorList>
    </citation>
    <scope>NUCLEOTIDE SEQUENCE</scope>
    <source>
        <strain evidence="1">TRF0915ILg1</strain>
        <tissue evidence="1">Whole body</tissue>
    </source>
</reference>
<name>A0A8K0C577_IGNLU</name>
<evidence type="ECO:0000313" key="2">
    <source>
        <dbReference type="Proteomes" id="UP000801492"/>
    </source>
</evidence>
<keyword evidence="2" id="KW-1185">Reference proteome</keyword>
<sequence length="132" mass="14480">MSSPVFDGTRDSWKGAIGYIMDGSSLQDACKVAYVHTATKEMSGHIYSRAVIVHTLCNLALGPIILTRMKVSKVETLAVLEAFGAASFDNTTENYPEDLSVTSTKSAERLSRAKRHTVPKVLFNHWMTATMP</sequence>
<dbReference type="OrthoDB" id="6770940at2759"/>
<dbReference type="AlphaFoldDB" id="A0A8K0C577"/>
<evidence type="ECO:0000313" key="1">
    <source>
        <dbReference type="EMBL" id="KAF2881060.1"/>
    </source>
</evidence>
<comment type="caution">
    <text evidence="1">The sequence shown here is derived from an EMBL/GenBank/DDBJ whole genome shotgun (WGS) entry which is preliminary data.</text>
</comment>
<dbReference type="EMBL" id="VTPC01090864">
    <property type="protein sequence ID" value="KAF2881060.1"/>
    <property type="molecule type" value="Genomic_DNA"/>
</dbReference>
<dbReference type="Proteomes" id="UP000801492">
    <property type="component" value="Unassembled WGS sequence"/>
</dbReference>
<proteinExistence type="predicted"/>
<protein>
    <submittedName>
        <fullName evidence="1">Uncharacterized protein</fullName>
    </submittedName>
</protein>
<accession>A0A8K0C577</accession>